<proteinExistence type="predicted"/>
<evidence type="ECO:0000313" key="3">
    <source>
        <dbReference type="Proteomes" id="UP000245765"/>
    </source>
</evidence>
<dbReference type="GO" id="GO:0006979">
    <property type="term" value="P:response to oxidative stress"/>
    <property type="evidence" value="ECO:0007669"/>
    <property type="project" value="TreeGrafter"/>
</dbReference>
<protein>
    <submittedName>
        <fullName evidence="2">NADH:ubiquinone oxidoreductase subunit NDUFA12</fullName>
    </submittedName>
</protein>
<reference evidence="3" key="1">
    <citation type="submission" date="2018-05" db="EMBL/GenBank/DDBJ databases">
        <authorList>
            <person name="Du Z."/>
            <person name="Wang X."/>
        </authorList>
    </citation>
    <scope>NUCLEOTIDE SEQUENCE [LARGE SCALE GENOMIC DNA]</scope>
    <source>
        <strain evidence="3">CQN31</strain>
    </source>
</reference>
<dbReference type="NCBIfam" id="NF006040">
    <property type="entry name" value="PRK08183.1"/>
    <property type="match status" value="1"/>
</dbReference>
<dbReference type="OrthoDB" id="9795340at2"/>
<keyword evidence="3" id="KW-1185">Reference proteome</keyword>
<name>A0A317FD02_9PROT</name>
<dbReference type="RefSeq" id="WP_109870091.1">
    <property type="nucleotide sequence ID" value="NZ_QGNA01000002.1"/>
</dbReference>
<dbReference type="PANTHER" id="PTHR12910:SF2">
    <property type="entry name" value="NADH DEHYDROGENASE [UBIQUINONE] 1 ALPHA SUBCOMPLEX SUBUNIT 12"/>
    <property type="match status" value="1"/>
</dbReference>
<dbReference type="AlphaFoldDB" id="A0A317FD02"/>
<feature type="compositionally biased region" description="Basic and acidic residues" evidence="1">
    <location>
        <begin position="69"/>
        <end position="81"/>
    </location>
</feature>
<dbReference type="Proteomes" id="UP000245765">
    <property type="component" value="Unassembled WGS sequence"/>
</dbReference>
<gene>
    <name evidence="2" type="ORF">DFH01_08855</name>
</gene>
<dbReference type="Pfam" id="PF05071">
    <property type="entry name" value="NDUFA12"/>
    <property type="match status" value="1"/>
</dbReference>
<keyword evidence="2" id="KW-0830">Ubiquinone</keyword>
<dbReference type="GO" id="GO:0045271">
    <property type="term" value="C:respiratory chain complex I"/>
    <property type="evidence" value="ECO:0007669"/>
    <property type="project" value="InterPro"/>
</dbReference>
<accession>A0A317FD02</accession>
<dbReference type="EMBL" id="QGNA01000002">
    <property type="protein sequence ID" value="PWS36980.1"/>
    <property type="molecule type" value="Genomic_DNA"/>
</dbReference>
<feature type="region of interest" description="Disordered" evidence="1">
    <location>
        <begin position="69"/>
        <end position="116"/>
    </location>
</feature>
<organism evidence="2 3">
    <name type="scientific">Falsiroseomonas bella</name>
    <dbReference type="NCBI Taxonomy" id="2184016"/>
    <lineage>
        <taxon>Bacteria</taxon>
        <taxon>Pseudomonadati</taxon>
        <taxon>Pseudomonadota</taxon>
        <taxon>Alphaproteobacteria</taxon>
        <taxon>Acetobacterales</taxon>
        <taxon>Roseomonadaceae</taxon>
        <taxon>Falsiroseomonas</taxon>
    </lineage>
</organism>
<dbReference type="InterPro" id="IPR007763">
    <property type="entry name" value="NDUFA12"/>
</dbReference>
<dbReference type="PANTHER" id="PTHR12910">
    <property type="entry name" value="NADH-UBIQUINONE OXIDOREDUCTASE SUBUNIT B17.2"/>
    <property type="match status" value="1"/>
</dbReference>
<sequence>MFERLLARLSGRQVGTDRFGNTYYESRQDYRAYGRKRRWVIYAGKAEPSSVPPEWHGWLHHTTDAPLPEGKRHPWMIEHRPNPTGTAAAYRPQGHDYVGGRRQRTAGDYEAWTPGS</sequence>
<comment type="caution">
    <text evidence="2">The sequence shown here is derived from an EMBL/GenBank/DDBJ whole genome shotgun (WGS) entry which is preliminary data.</text>
</comment>
<evidence type="ECO:0000313" key="2">
    <source>
        <dbReference type="EMBL" id="PWS36980.1"/>
    </source>
</evidence>
<evidence type="ECO:0000256" key="1">
    <source>
        <dbReference type="SAM" id="MobiDB-lite"/>
    </source>
</evidence>